<evidence type="ECO:0000313" key="12">
    <source>
        <dbReference type="Proteomes" id="UP000186599"/>
    </source>
</evidence>
<keyword evidence="3 6" id="KW-0597">Phosphoprotein</keyword>
<dbReference type="SMART" id="SM00388">
    <property type="entry name" value="HisKA"/>
    <property type="match status" value="1"/>
</dbReference>
<dbReference type="RefSeq" id="WP_074778248.1">
    <property type="nucleotide sequence ID" value="NZ_FOGN01000001.1"/>
</dbReference>
<evidence type="ECO:0000256" key="1">
    <source>
        <dbReference type="ARBA" id="ARBA00000085"/>
    </source>
</evidence>
<evidence type="ECO:0000256" key="3">
    <source>
        <dbReference type="ARBA" id="ARBA00022553"/>
    </source>
</evidence>
<dbReference type="SUPFAM" id="SSF52172">
    <property type="entry name" value="CheY-like"/>
    <property type="match status" value="1"/>
</dbReference>
<keyword evidence="7" id="KW-1133">Transmembrane helix</keyword>
<feature type="transmembrane region" description="Helical" evidence="7">
    <location>
        <begin position="50"/>
        <end position="71"/>
    </location>
</feature>
<dbReference type="PROSITE" id="PS50110">
    <property type="entry name" value="RESPONSE_REGULATORY"/>
    <property type="match status" value="1"/>
</dbReference>
<dbReference type="InterPro" id="IPR001789">
    <property type="entry name" value="Sig_transdc_resp-reg_receiver"/>
</dbReference>
<proteinExistence type="predicted"/>
<evidence type="ECO:0000259" key="8">
    <source>
        <dbReference type="PROSITE" id="PS50109"/>
    </source>
</evidence>
<dbReference type="EC" id="2.7.13.3" evidence="2"/>
<evidence type="ECO:0000256" key="4">
    <source>
        <dbReference type="ARBA" id="ARBA00022679"/>
    </source>
</evidence>
<feature type="domain" description="Response regulatory" evidence="9">
    <location>
        <begin position="476"/>
        <end position="592"/>
    </location>
</feature>
<gene>
    <name evidence="11" type="ORF">SAMN04487855_0492</name>
    <name evidence="10" type="ORF">SAMN05216589_1134</name>
</gene>
<sequence length="600" mass="66903">MTQVTQAGLAEPLDEPGLLAQSRRLGRLRFPVPIEADFQAYMHRKMCSRVWAVAVSSIGFMLLFIWVDYAFLPASVYHLSITVRVLVLLLVCFCLWYSNRPGRVSPRSAFDIATLGYISTGLMVIMVILVCRTQQVPVAVTHDGLYLILLSGCFLLGLPMRSSALGSWFIVLSYLAGEAAIGSSRQIVLGNGLFLGCFTLMGSIGAYAYEHMLRRAYLNEQLLQAARDRAERESQGKTRFLATASHDLRQPLHAMTLFIRHLEEKVIEPETRKSVTRLAESTHLLQAMLNSLLDISRLSVGMVRPQLRHINLRGWLQRLLAGFEVSAGERDIELVLDCPPHCALYTDPMLLERLVRNYLNNALVHAGATQVRVVVSERDEQLRIAVVDNGCGLSRDEQARIFEEFTQLRNPARTLEKGVGLGLSICRQLQRLLEYPSGVESEPGQGSSFWVEVPKGEWQEEAQPAALSGSARLQGRVVLVENDLVNRQAMEVLLRHWGCEVESHEQGGRLLRGDRRDGEVDLLLADYHLEGGMTGLELIEALRQEELYTGPAVLVTADTSDELARSAEAANVLLIYKPVLPARLRRLVQSLLQGQMASIT</sequence>
<accession>A0A1I4JBN4</accession>
<dbReference type="GO" id="GO:0000155">
    <property type="term" value="F:phosphorelay sensor kinase activity"/>
    <property type="evidence" value="ECO:0007669"/>
    <property type="project" value="InterPro"/>
</dbReference>
<dbReference type="OrthoDB" id="9764438at2"/>
<dbReference type="PANTHER" id="PTHR43047">
    <property type="entry name" value="TWO-COMPONENT HISTIDINE PROTEIN KINASE"/>
    <property type="match status" value="1"/>
</dbReference>
<dbReference type="GO" id="GO:0005886">
    <property type="term" value="C:plasma membrane"/>
    <property type="evidence" value="ECO:0007669"/>
    <property type="project" value="TreeGrafter"/>
</dbReference>
<dbReference type="Gene3D" id="3.30.565.10">
    <property type="entry name" value="Histidine kinase-like ATPase, C-terminal domain"/>
    <property type="match status" value="1"/>
</dbReference>
<protein>
    <recommendedName>
        <fullName evidence="2">histidine kinase</fullName>
        <ecNumber evidence="2">2.7.13.3</ecNumber>
    </recommendedName>
</protein>
<keyword evidence="7" id="KW-0472">Membrane</keyword>
<dbReference type="CDD" id="cd00156">
    <property type="entry name" value="REC"/>
    <property type="match status" value="1"/>
</dbReference>
<dbReference type="SUPFAM" id="SSF55874">
    <property type="entry name" value="ATPase domain of HSP90 chaperone/DNA topoisomerase II/histidine kinase"/>
    <property type="match status" value="1"/>
</dbReference>
<evidence type="ECO:0000256" key="5">
    <source>
        <dbReference type="ARBA" id="ARBA00022777"/>
    </source>
</evidence>
<evidence type="ECO:0000313" key="11">
    <source>
        <dbReference type="EMBL" id="SFL63978.1"/>
    </source>
</evidence>
<dbReference type="InterPro" id="IPR011006">
    <property type="entry name" value="CheY-like_superfamily"/>
</dbReference>
<dbReference type="InterPro" id="IPR036097">
    <property type="entry name" value="HisK_dim/P_sf"/>
</dbReference>
<evidence type="ECO:0000313" key="10">
    <source>
        <dbReference type="EMBL" id="SER62674.1"/>
    </source>
</evidence>
<dbReference type="PANTHER" id="PTHR43047:SF9">
    <property type="entry name" value="HISTIDINE KINASE"/>
    <property type="match status" value="1"/>
</dbReference>
<evidence type="ECO:0000256" key="2">
    <source>
        <dbReference type="ARBA" id="ARBA00012438"/>
    </source>
</evidence>
<dbReference type="Pfam" id="PF00072">
    <property type="entry name" value="Response_reg"/>
    <property type="match status" value="1"/>
</dbReference>
<dbReference type="Proteomes" id="UP000186599">
    <property type="component" value="Unassembled WGS sequence"/>
</dbReference>
<dbReference type="Gene3D" id="1.10.287.130">
    <property type="match status" value="1"/>
</dbReference>
<comment type="catalytic activity">
    <reaction evidence="1">
        <text>ATP + protein L-histidine = ADP + protein N-phospho-L-histidine.</text>
        <dbReference type="EC" id="2.7.13.3"/>
    </reaction>
</comment>
<dbReference type="PRINTS" id="PR00344">
    <property type="entry name" value="BCTRLSENSOR"/>
</dbReference>
<feature type="modified residue" description="4-aspartylphosphate" evidence="6">
    <location>
        <position position="526"/>
    </location>
</feature>
<dbReference type="Proteomes" id="UP000186904">
    <property type="component" value="Unassembled WGS sequence"/>
</dbReference>
<evidence type="ECO:0000313" key="13">
    <source>
        <dbReference type="Proteomes" id="UP000186904"/>
    </source>
</evidence>
<dbReference type="InterPro" id="IPR003661">
    <property type="entry name" value="HisK_dim/P_dom"/>
</dbReference>
<dbReference type="SUPFAM" id="SSF47384">
    <property type="entry name" value="Homodimeric domain of signal transducing histidine kinase"/>
    <property type="match status" value="1"/>
</dbReference>
<keyword evidence="12" id="KW-1185">Reference proteome</keyword>
<dbReference type="SMART" id="SM00387">
    <property type="entry name" value="HATPase_c"/>
    <property type="match status" value="1"/>
</dbReference>
<dbReference type="SMART" id="SM00448">
    <property type="entry name" value="REC"/>
    <property type="match status" value="1"/>
</dbReference>
<organism evidence="11 12">
    <name type="scientific">Halopseudomonas bauzanensis</name>
    <dbReference type="NCBI Taxonomy" id="653930"/>
    <lineage>
        <taxon>Bacteria</taxon>
        <taxon>Pseudomonadati</taxon>
        <taxon>Pseudomonadota</taxon>
        <taxon>Gammaproteobacteria</taxon>
        <taxon>Pseudomonadales</taxon>
        <taxon>Pseudomonadaceae</taxon>
        <taxon>Halopseudomonas</taxon>
    </lineage>
</organism>
<feature type="transmembrane region" description="Helical" evidence="7">
    <location>
        <begin position="109"/>
        <end position="130"/>
    </location>
</feature>
<dbReference type="PROSITE" id="PS50109">
    <property type="entry name" value="HIS_KIN"/>
    <property type="match status" value="1"/>
</dbReference>
<dbReference type="CDD" id="cd00082">
    <property type="entry name" value="HisKA"/>
    <property type="match status" value="1"/>
</dbReference>
<dbReference type="GO" id="GO:0009927">
    <property type="term" value="F:histidine phosphotransfer kinase activity"/>
    <property type="evidence" value="ECO:0007669"/>
    <property type="project" value="TreeGrafter"/>
</dbReference>
<name>A0A1I4JBN4_9GAMM</name>
<feature type="transmembrane region" description="Helical" evidence="7">
    <location>
        <begin position="77"/>
        <end position="97"/>
    </location>
</feature>
<feature type="domain" description="Histidine kinase" evidence="8">
    <location>
        <begin position="243"/>
        <end position="457"/>
    </location>
</feature>
<dbReference type="EMBL" id="FOGN01000001">
    <property type="protein sequence ID" value="SER62674.1"/>
    <property type="molecule type" value="Genomic_DNA"/>
</dbReference>
<evidence type="ECO:0000256" key="6">
    <source>
        <dbReference type="PROSITE-ProRule" id="PRU00169"/>
    </source>
</evidence>
<dbReference type="STRING" id="653930.SAMN05216589_1134"/>
<dbReference type="InterPro" id="IPR005467">
    <property type="entry name" value="His_kinase_dom"/>
</dbReference>
<dbReference type="InterPro" id="IPR003594">
    <property type="entry name" value="HATPase_dom"/>
</dbReference>
<dbReference type="Pfam" id="PF02518">
    <property type="entry name" value="HATPase_c"/>
    <property type="match status" value="1"/>
</dbReference>
<feature type="transmembrane region" description="Helical" evidence="7">
    <location>
        <begin position="188"/>
        <end position="209"/>
    </location>
</feature>
<keyword evidence="5 11" id="KW-0418">Kinase</keyword>
<dbReference type="Gene3D" id="3.40.50.2300">
    <property type="match status" value="1"/>
</dbReference>
<feature type="transmembrane region" description="Helical" evidence="7">
    <location>
        <begin position="136"/>
        <end position="158"/>
    </location>
</feature>
<dbReference type="EMBL" id="FOUA01000001">
    <property type="protein sequence ID" value="SFL63978.1"/>
    <property type="molecule type" value="Genomic_DNA"/>
</dbReference>
<dbReference type="AlphaFoldDB" id="A0A1I4JBN4"/>
<dbReference type="InterPro" id="IPR036890">
    <property type="entry name" value="HATPase_C_sf"/>
</dbReference>
<keyword evidence="7" id="KW-0812">Transmembrane</keyword>
<dbReference type="Pfam" id="PF00512">
    <property type="entry name" value="HisKA"/>
    <property type="match status" value="1"/>
</dbReference>
<dbReference type="InterPro" id="IPR004358">
    <property type="entry name" value="Sig_transdc_His_kin-like_C"/>
</dbReference>
<evidence type="ECO:0000259" key="9">
    <source>
        <dbReference type="PROSITE" id="PS50110"/>
    </source>
</evidence>
<keyword evidence="4" id="KW-0808">Transferase</keyword>
<reference evidence="12 13" key="1">
    <citation type="submission" date="2016-10" db="EMBL/GenBank/DDBJ databases">
        <authorList>
            <person name="de Groot N.N."/>
        </authorList>
    </citation>
    <scope>NUCLEOTIDE SEQUENCE [LARGE SCALE GENOMIC DNA]</scope>
    <source>
        <strain evidence="11 12">CGMCC 1.9095</strain>
        <strain evidence="10 13">DSM 22558</strain>
    </source>
</reference>
<evidence type="ECO:0000256" key="7">
    <source>
        <dbReference type="SAM" id="Phobius"/>
    </source>
</evidence>